<evidence type="ECO:0000256" key="2">
    <source>
        <dbReference type="ARBA" id="ARBA00004123"/>
    </source>
</evidence>
<dbReference type="PROSITE" id="PS00690">
    <property type="entry name" value="DEAH_ATP_HELICASE"/>
    <property type="match status" value="1"/>
</dbReference>
<dbReference type="InterPro" id="IPR013020">
    <property type="entry name" value="Rad3/Chl1-like"/>
</dbReference>
<dbReference type="GO" id="GO:0005524">
    <property type="term" value="F:ATP binding"/>
    <property type="evidence" value="ECO:0007669"/>
    <property type="project" value="UniProtKB-KW"/>
</dbReference>
<evidence type="ECO:0000256" key="15">
    <source>
        <dbReference type="ARBA" id="ARBA00023242"/>
    </source>
</evidence>
<name>A0A367JP20_RHIST</name>
<keyword evidence="7" id="KW-0227">DNA damage</keyword>
<dbReference type="GO" id="GO:0006289">
    <property type="term" value="P:nucleotide-excision repair"/>
    <property type="evidence" value="ECO:0007669"/>
    <property type="project" value="TreeGrafter"/>
</dbReference>
<evidence type="ECO:0000256" key="11">
    <source>
        <dbReference type="ARBA" id="ARBA00023004"/>
    </source>
</evidence>
<keyword evidence="12" id="KW-0411">Iron-sulfur</keyword>
<evidence type="ECO:0000256" key="4">
    <source>
        <dbReference type="ARBA" id="ARBA00022485"/>
    </source>
</evidence>
<comment type="similarity">
    <text evidence="3">Belongs to the DEAD box helicase family. DEAH subfamily.</text>
</comment>
<evidence type="ECO:0000256" key="10">
    <source>
        <dbReference type="ARBA" id="ARBA00022840"/>
    </source>
</evidence>
<dbReference type="InterPro" id="IPR027417">
    <property type="entry name" value="P-loop_NTPase"/>
</dbReference>
<dbReference type="EC" id="5.6.2.3" evidence="16"/>
<keyword evidence="6" id="KW-0547">Nucleotide-binding</keyword>
<keyword evidence="11" id="KW-0408">Iron</keyword>
<dbReference type="InterPro" id="IPR006555">
    <property type="entry name" value="ATP-dep_Helicase_C"/>
</dbReference>
<dbReference type="InterPro" id="IPR045028">
    <property type="entry name" value="DinG/Rad3-like"/>
</dbReference>
<comment type="caution">
    <text evidence="21">The sequence shown here is derived from an EMBL/GenBank/DDBJ whole genome shotgun (WGS) entry which is preliminary data.</text>
</comment>
<dbReference type="GO" id="GO:1990918">
    <property type="term" value="P:double-strand break repair involved in meiotic recombination"/>
    <property type="evidence" value="ECO:0007669"/>
    <property type="project" value="TreeGrafter"/>
</dbReference>
<comment type="subcellular location">
    <subcellularLocation>
        <location evidence="2">Nucleus</location>
    </subcellularLocation>
</comment>
<dbReference type="STRING" id="4846.A0A367JP20"/>
<feature type="domain" description="Helicase ATP-binding" evidence="20">
    <location>
        <begin position="1"/>
        <end position="202"/>
    </location>
</feature>
<evidence type="ECO:0000256" key="14">
    <source>
        <dbReference type="ARBA" id="ARBA00023235"/>
    </source>
</evidence>
<evidence type="ECO:0000256" key="9">
    <source>
        <dbReference type="ARBA" id="ARBA00022806"/>
    </source>
</evidence>
<dbReference type="EMBL" id="PJQM01002967">
    <property type="protein sequence ID" value="RCH91609.1"/>
    <property type="molecule type" value="Genomic_DNA"/>
</dbReference>
<evidence type="ECO:0000256" key="18">
    <source>
        <dbReference type="ARBA" id="ARBA00082714"/>
    </source>
</evidence>
<keyword evidence="14" id="KW-0413">Isomerase</keyword>
<evidence type="ECO:0000256" key="7">
    <source>
        <dbReference type="ARBA" id="ARBA00022763"/>
    </source>
</evidence>
<dbReference type="PANTHER" id="PTHR11472:SF47">
    <property type="entry name" value="FANCONI ANEMIA GROUP J PROTEIN"/>
    <property type="match status" value="1"/>
</dbReference>
<dbReference type="InterPro" id="IPR014013">
    <property type="entry name" value="Helic_SF1/SF2_ATP-bd_DinG/Rad3"/>
</dbReference>
<organism evidence="21 22">
    <name type="scientific">Rhizopus stolonifer</name>
    <name type="common">Rhizopus nigricans</name>
    <dbReference type="NCBI Taxonomy" id="4846"/>
    <lineage>
        <taxon>Eukaryota</taxon>
        <taxon>Fungi</taxon>
        <taxon>Fungi incertae sedis</taxon>
        <taxon>Mucoromycota</taxon>
        <taxon>Mucoromycotina</taxon>
        <taxon>Mucoromycetes</taxon>
        <taxon>Mucorales</taxon>
        <taxon>Mucorineae</taxon>
        <taxon>Rhizopodaceae</taxon>
        <taxon>Rhizopus</taxon>
    </lineage>
</organism>
<dbReference type="AlphaFoldDB" id="A0A367JP20"/>
<evidence type="ECO:0000256" key="19">
    <source>
        <dbReference type="SAM" id="MobiDB-lite"/>
    </source>
</evidence>
<accession>A0A367JP20</accession>
<dbReference type="GO" id="GO:0003677">
    <property type="term" value="F:DNA binding"/>
    <property type="evidence" value="ECO:0007669"/>
    <property type="project" value="InterPro"/>
</dbReference>
<dbReference type="SMART" id="SM00491">
    <property type="entry name" value="HELICc2"/>
    <property type="match status" value="1"/>
</dbReference>
<gene>
    <name evidence="21" type="primary">BRIP1_3</name>
    <name evidence="21" type="ORF">CU098_005034</name>
</gene>
<keyword evidence="4" id="KW-0004">4Fe-4S</keyword>
<evidence type="ECO:0000256" key="8">
    <source>
        <dbReference type="ARBA" id="ARBA00022801"/>
    </source>
</evidence>
<dbReference type="Gene3D" id="3.40.50.300">
    <property type="entry name" value="P-loop containing nucleotide triphosphate hydrolases"/>
    <property type="match status" value="2"/>
</dbReference>
<dbReference type="GO" id="GO:0043139">
    <property type="term" value="F:5'-3' DNA helicase activity"/>
    <property type="evidence" value="ECO:0007669"/>
    <property type="project" value="UniProtKB-EC"/>
</dbReference>
<dbReference type="Proteomes" id="UP000253551">
    <property type="component" value="Unassembled WGS sequence"/>
</dbReference>
<evidence type="ECO:0000256" key="3">
    <source>
        <dbReference type="ARBA" id="ARBA00008792"/>
    </source>
</evidence>
<dbReference type="GO" id="GO:0005634">
    <property type="term" value="C:nucleus"/>
    <property type="evidence" value="ECO:0007669"/>
    <property type="project" value="UniProtKB-SubCell"/>
</dbReference>
<dbReference type="GO" id="GO:0051539">
    <property type="term" value="F:4 iron, 4 sulfur cluster binding"/>
    <property type="evidence" value="ECO:0007669"/>
    <property type="project" value="UniProtKB-KW"/>
</dbReference>
<dbReference type="OrthoDB" id="272481at2759"/>
<proteinExistence type="inferred from homology"/>
<dbReference type="NCBIfam" id="TIGR00604">
    <property type="entry name" value="rad3"/>
    <property type="match status" value="1"/>
</dbReference>
<dbReference type="GO" id="GO:0016818">
    <property type="term" value="F:hydrolase activity, acting on acid anhydrides, in phosphorus-containing anhydrides"/>
    <property type="evidence" value="ECO:0007669"/>
    <property type="project" value="InterPro"/>
</dbReference>
<keyword evidence="22" id="KW-1185">Reference proteome</keyword>
<sequence>EKAEKEFTKIPKIFVGSRTHKQITQLVQELRSNTRYTARTTILGSREQFCIHSKVSKSTTKNDDCTELLDENACSYFHKTRKLIAHAADKDNRIWDIEDLVELGNEVHGCPYFASRKIYEFAEVVFCPYNYIIDPVIRASMDIHLKDSIVILDEAHNIEDASRSAGSFEIDENAVDVLLKELELVVKYGGEKEAHTIIEMVMANIKDFFTDSSTEYTIKEYEKQSGHWAGSAMMQKLHQINISPTTFRETLQPAYKTIVAHADLVRKEKELKKETGAVFQSDADDILNQEDNAEHRVVRLQCLSNGSLRLVQGLFMVLGFLCDENHQYAEDYEMVLTKTLERLKPKKKRRRRRQEEQEDQGPIWVHRIAFWCLNPGIIFRQMSQDTRSVILTSGTLSPLNTFASELGTQFTGQLEANHVIQSSQVWVGAIPQGPNRIQLKGIYSNLESFYYQDEVGDTLLEIVQTVPYGVLCFLPSYKAMDILIDRWKLTGVMEKLQQRKQVLSEPKGSDKKEFESILNTFYHQIDTAVAGHDPDQRDGAIFFAVFRGKVSEGIDFSDHYCRAVVTLGIPYPGVKDLEVKLKREYNNKRRMRQKDVLSGQEWYSAQAYRAINQALGRCIRHRNDWGAIILLEERFCQQEVMNGLSKWVKGQFRVHSSYLAAMSSLKQFVARQMQGETTQQNNASSLPTNNTLAPGPSETSEQSLADKERADTDQDIEKGLEDIQREMEAIQKEIDAEVFIKKETEHIEEKTEQHVEHIEQHVEQKIEQDIQQEIEHIEQHVEQKIEQDIQQEIEHIEQKIAPHAEQDTNESMQDVQSVPQKTELFVPNTIISCKYCLKELICGPDTLLSSVCDTQLQCLQDSYNKPPVVQLINPSSYWQISSELLGGPLDIDQLPNCVPVLYNRQDQVCYRLLASTIPDNTRHVGCVYLWENKVKKLPLPSKELMDLSSQQPSYMDDIFYM</sequence>
<evidence type="ECO:0000256" key="6">
    <source>
        <dbReference type="ARBA" id="ARBA00022741"/>
    </source>
</evidence>
<dbReference type="GO" id="GO:0046872">
    <property type="term" value="F:metal ion binding"/>
    <property type="evidence" value="ECO:0007669"/>
    <property type="project" value="UniProtKB-KW"/>
</dbReference>
<keyword evidence="13" id="KW-0234">DNA repair</keyword>
<dbReference type="InterPro" id="IPR006554">
    <property type="entry name" value="Helicase-like_DEXD_c2"/>
</dbReference>
<dbReference type="SUPFAM" id="SSF52540">
    <property type="entry name" value="P-loop containing nucleoside triphosphate hydrolases"/>
    <property type="match status" value="1"/>
</dbReference>
<dbReference type="CDD" id="cd18788">
    <property type="entry name" value="SF2_C_XPD"/>
    <property type="match status" value="1"/>
</dbReference>
<evidence type="ECO:0000256" key="1">
    <source>
        <dbReference type="ARBA" id="ARBA00001966"/>
    </source>
</evidence>
<dbReference type="SMART" id="SM00488">
    <property type="entry name" value="DEXDc2"/>
    <property type="match status" value="1"/>
</dbReference>
<keyword evidence="9" id="KW-0347">Helicase</keyword>
<protein>
    <recommendedName>
        <fullName evidence="16">DNA 5'-3' helicase</fullName>
        <ecNumber evidence="16">5.6.2.3</ecNumber>
    </recommendedName>
    <alternativeName>
        <fullName evidence="18">DNA 5'-3' helicase FANCJ</fullName>
    </alternativeName>
</protein>
<dbReference type="InterPro" id="IPR010614">
    <property type="entry name" value="RAD3-like_helicase_DEAD"/>
</dbReference>
<comment type="catalytic activity">
    <reaction evidence="17">
        <text>ATP + H2O = ADP + phosphate + H(+)</text>
        <dbReference type="Rhea" id="RHEA:13065"/>
        <dbReference type="ChEBI" id="CHEBI:15377"/>
        <dbReference type="ChEBI" id="CHEBI:15378"/>
        <dbReference type="ChEBI" id="CHEBI:30616"/>
        <dbReference type="ChEBI" id="CHEBI:43474"/>
        <dbReference type="ChEBI" id="CHEBI:456216"/>
        <dbReference type="EC" id="5.6.2.3"/>
    </reaction>
</comment>
<feature type="region of interest" description="Disordered" evidence="19">
    <location>
        <begin position="673"/>
        <end position="712"/>
    </location>
</feature>
<evidence type="ECO:0000256" key="13">
    <source>
        <dbReference type="ARBA" id="ARBA00023204"/>
    </source>
</evidence>
<keyword evidence="5" id="KW-0479">Metal-binding</keyword>
<feature type="non-terminal residue" evidence="21">
    <location>
        <position position="1"/>
    </location>
</feature>
<evidence type="ECO:0000259" key="20">
    <source>
        <dbReference type="PROSITE" id="PS51193"/>
    </source>
</evidence>
<keyword evidence="15" id="KW-0539">Nucleus</keyword>
<comment type="cofactor">
    <cofactor evidence="1">
        <name>[4Fe-4S] cluster</name>
        <dbReference type="ChEBI" id="CHEBI:49883"/>
    </cofactor>
</comment>
<keyword evidence="10" id="KW-0067">ATP-binding</keyword>
<dbReference type="Pfam" id="PF06733">
    <property type="entry name" value="DEAD_2"/>
    <property type="match status" value="1"/>
</dbReference>
<dbReference type="Pfam" id="PF13307">
    <property type="entry name" value="Helicase_C_2"/>
    <property type="match status" value="1"/>
</dbReference>
<feature type="compositionally biased region" description="Polar residues" evidence="19">
    <location>
        <begin position="674"/>
        <end position="703"/>
    </location>
</feature>
<evidence type="ECO:0000313" key="22">
    <source>
        <dbReference type="Proteomes" id="UP000253551"/>
    </source>
</evidence>
<evidence type="ECO:0000256" key="17">
    <source>
        <dbReference type="ARBA" id="ARBA00048954"/>
    </source>
</evidence>
<reference evidence="21 22" key="1">
    <citation type="journal article" date="2018" name="G3 (Bethesda)">
        <title>Phylogenetic and Phylogenomic Definition of Rhizopus Species.</title>
        <authorList>
            <person name="Gryganskyi A.P."/>
            <person name="Golan J."/>
            <person name="Dolatabadi S."/>
            <person name="Mondo S."/>
            <person name="Robb S."/>
            <person name="Idnurm A."/>
            <person name="Muszewska A."/>
            <person name="Steczkiewicz K."/>
            <person name="Masonjones S."/>
            <person name="Liao H.L."/>
            <person name="Gajdeczka M.T."/>
            <person name="Anike F."/>
            <person name="Vuek A."/>
            <person name="Anishchenko I.M."/>
            <person name="Voigt K."/>
            <person name="de Hoog G.S."/>
            <person name="Smith M.E."/>
            <person name="Heitman J."/>
            <person name="Vilgalys R."/>
            <person name="Stajich J.E."/>
        </authorList>
    </citation>
    <scope>NUCLEOTIDE SEQUENCE [LARGE SCALE GENOMIC DNA]</scope>
    <source>
        <strain evidence="21 22">LSU 92-RS-03</strain>
    </source>
</reference>
<evidence type="ECO:0000256" key="5">
    <source>
        <dbReference type="ARBA" id="ARBA00022723"/>
    </source>
</evidence>
<keyword evidence="8" id="KW-0378">Hydrolase</keyword>
<evidence type="ECO:0000313" key="21">
    <source>
        <dbReference type="EMBL" id="RCH91609.1"/>
    </source>
</evidence>
<evidence type="ECO:0000256" key="12">
    <source>
        <dbReference type="ARBA" id="ARBA00023014"/>
    </source>
</evidence>
<evidence type="ECO:0000256" key="16">
    <source>
        <dbReference type="ARBA" id="ARBA00044969"/>
    </source>
</evidence>
<dbReference type="PANTHER" id="PTHR11472">
    <property type="entry name" value="DNA REPAIR DEAD HELICASE RAD3/XP-D SUBFAMILY MEMBER"/>
    <property type="match status" value="1"/>
</dbReference>
<dbReference type="InterPro" id="IPR002464">
    <property type="entry name" value="DNA/RNA_helicase_DEAH_CS"/>
</dbReference>
<dbReference type="FunFam" id="3.40.50.300:FF:000731">
    <property type="entry name" value="Fanconi anemia group J protein homolog"/>
    <property type="match status" value="1"/>
</dbReference>
<dbReference type="PROSITE" id="PS51193">
    <property type="entry name" value="HELICASE_ATP_BIND_2"/>
    <property type="match status" value="1"/>
</dbReference>